<evidence type="ECO:0000256" key="10">
    <source>
        <dbReference type="SAM" id="SignalP"/>
    </source>
</evidence>
<name>B4LWI8_DROVI</name>
<evidence type="ECO:0000259" key="11">
    <source>
        <dbReference type="PROSITE" id="PS51914"/>
    </source>
</evidence>
<dbReference type="STRING" id="7244.B4LWI8"/>
<dbReference type="InterPro" id="IPR044865">
    <property type="entry name" value="MRH_dom"/>
</dbReference>
<dbReference type="HOGENOM" id="CLU_325494_0_0_1"/>
<reference evidence="12 13" key="1">
    <citation type="journal article" date="2007" name="Nature">
        <title>Evolution of genes and genomes on the Drosophila phylogeny.</title>
        <authorList>
            <consortium name="Drosophila 12 Genomes Consortium"/>
            <person name="Clark A.G."/>
            <person name="Eisen M.B."/>
            <person name="Smith D.R."/>
            <person name="Bergman C.M."/>
            <person name="Oliver B."/>
            <person name="Markow T.A."/>
            <person name="Kaufman T.C."/>
            <person name="Kellis M."/>
            <person name="Gelbart W."/>
            <person name="Iyer V.N."/>
            <person name="Pollard D.A."/>
            <person name="Sackton T.B."/>
            <person name="Larracuente A.M."/>
            <person name="Singh N.D."/>
            <person name="Abad J.P."/>
            <person name="Abt D.N."/>
            <person name="Adryan B."/>
            <person name="Aguade M."/>
            <person name="Akashi H."/>
            <person name="Anderson W.W."/>
            <person name="Aquadro C.F."/>
            <person name="Ardell D.H."/>
            <person name="Arguello R."/>
            <person name="Artieri C.G."/>
            <person name="Barbash D.A."/>
            <person name="Barker D."/>
            <person name="Barsanti P."/>
            <person name="Batterham P."/>
            <person name="Batzoglou S."/>
            <person name="Begun D."/>
            <person name="Bhutkar A."/>
            <person name="Blanco E."/>
            <person name="Bosak S.A."/>
            <person name="Bradley R.K."/>
            <person name="Brand A.D."/>
            <person name="Brent M.R."/>
            <person name="Brooks A.N."/>
            <person name="Brown R.H."/>
            <person name="Butlin R.K."/>
            <person name="Caggese C."/>
            <person name="Calvi B.R."/>
            <person name="Bernardo de Carvalho A."/>
            <person name="Caspi A."/>
            <person name="Castrezana S."/>
            <person name="Celniker S.E."/>
            <person name="Chang J.L."/>
            <person name="Chapple C."/>
            <person name="Chatterji S."/>
            <person name="Chinwalla A."/>
            <person name="Civetta A."/>
            <person name="Clifton S.W."/>
            <person name="Comeron J.M."/>
            <person name="Costello J.C."/>
            <person name="Coyne J.A."/>
            <person name="Daub J."/>
            <person name="David R.G."/>
            <person name="Delcher A.L."/>
            <person name="Delehaunty K."/>
            <person name="Do C.B."/>
            <person name="Ebling H."/>
            <person name="Edwards K."/>
            <person name="Eickbush T."/>
            <person name="Evans J.D."/>
            <person name="Filipski A."/>
            <person name="Findeiss S."/>
            <person name="Freyhult E."/>
            <person name="Fulton L."/>
            <person name="Fulton R."/>
            <person name="Garcia A.C."/>
            <person name="Gardiner A."/>
            <person name="Garfield D.A."/>
            <person name="Garvin B.E."/>
            <person name="Gibson G."/>
            <person name="Gilbert D."/>
            <person name="Gnerre S."/>
            <person name="Godfrey J."/>
            <person name="Good R."/>
            <person name="Gotea V."/>
            <person name="Gravely B."/>
            <person name="Greenberg A.J."/>
            <person name="Griffiths-Jones S."/>
            <person name="Gross S."/>
            <person name="Guigo R."/>
            <person name="Gustafson E.A."/>
            <person name="Haerty W."/>
            <person name="Hahn M.W."/>
            <person name="Halligan D.L."/>
            <person name="Halpern A.L."/>
            <person name="Halter G.M."/>
            <person name="Han M.V."/>
            <person name="Heger A."/>
            <person name="Hillier L."/>
            <person name="Hinrichs A.S."/>
            <person name="Holmes I."/>
            <person name="Hoskins R.A."/>
            <person name="Hubisz M.J."/>
            <person name="Hultmark D."/>
            <person name="Huntley M.A."/>
            <person name="Jaffe D.B."/>
            <person name="Jagadeeshan S."/>
            <person name="Jeck W.R."/>
            <person name="Johnson J."/>
            <person name="Jones C.D."/>
            <person name="Jordan W.C."/>
            <person name="Karpen G.H."/>
            <person name="Kataoka E."/>
            <person name="Keightley P.D."/>
            <person name="Kheradpour P."/>
            <person name="Kirkness E.F."/>
            <person name="Koerich L.B."/>
            <person name="Kristiansen K."/>
            <person name="Kudrna D."/>
            <person name="Kulathinal R.J."/>
            <person name="Kumar S."/>
            <person name="Kwok R."/>
            <person name="Lander E."/>
            <person name="Langley C.H."/>
            <person name="Lapoint R."/>
            <person name="Lazzaro B.P."/>
            <person name="Lee S.J."/>
            <person name="Levesque L."/>
            <person name="Li R."/>
            <person name="Lin C.F."/>
            <person name="Lin M.F."/>
            <person name="Lindblad-Toh K."/>
            <person name="Llopart A."/>
            <person name="Long M."/>
            <person name="Low L."/>
            <person name="Lozovsky E."/>
            <person name="Lu J."/>
            <person name="Luo M."/>
            <person name="Machado C.A."/>
            <person name="Makalowski W."/>
            <person name="Marzo M."/>
            <person name="Matsuda M."/>
            <person name="Matzkin L."/>
            <person name="McAllister B."/>
            <person name="McBride C.S."/>
            <person name="McKernan B."/>
            <person name="McKernan K."/>
            <person name="Mendez-Lago M."/>
            <person name="Minx P."/>
            <person name="Mollenhauer M.U."/>
            <person name="Montooth K."/>
            <person name="Mount S.M."/>
            <person name="Mu X."/>
            <person name="Myers E."/>
            <person name="Negre B."/>
            <person name="Newfeld S."/>
            <person name="Nielsen R."/>
            <person name="Noor M.A."/>
            <person name="O'Grady P."/>
            <person name="Pachter L."/>
            <person name="Papaceit M."/>
            <person name="Parisi M.J."/>
            <person name="Parisi M."/>
            <person name="Parts L."/>
            <person name="Pedersen J.S."/>
            <person name="Pesole G."/>
            <person name="Phillippy A.M."/>
            <person name="Ponting C.P."/>
            <person name="Pop M."/>
            <person name="Porcelli D."/>
            <person name="Powell J.R."/>
            <person name="Prohaska S."/>
            <person name="Pruitt K."/>
            <person name="Puig M."/>
            <person name="Quesneville H."/>
            <person name="Ram K.R."/>
            <person name="Rand D."/>
            <person name="Rasmussen M.D."/>
            <person name="Reed L.K."/>
            <person name="Reenan R."/>
            <person name="Reily A."/>
            <person name="Remington K.A."/>
            <person name="Rieger T.T."/>
            <person name="Ritchie M.G."/>
            <person name="Robin C."/>
            <person name="Rogers Y.H."/>
            <person name="Rohde C."/>
            <person name="Rozas J."/>
            <person name="Rubenfield M.J."/>
            <person name="Ruiz A."/>
            <person name="Russo S."/>
            <person name="Salzberg S.L."/>
            <person name="Sanchez-Gracia A."/>
            <person name="Saranga D.J."/>
            <person name="Sato H."/>
            <person name="Schaeffer S.W."/>
            <person name="Schatz M.C."/>
            <person name="Schlenke T."/>
            <person name="Schwartz R."/>
            <person name="Segarra C."/>
            <person name="Singh R.S."/>
            <person name="Sirot L."/>
            <person name="Sirota M."/>
            <person name="Sisneros N.B."/>
            <person name="Smith C.D."/>
            <person name="Smith T.F."/>
            <person name="Spieth J."/>
            <person name="Stage D.E."/>
            <person name="Stark A."/>
            <person name="Stephan W."/>
            <person name="Strausberg R.L."/>
            <person name="Strempel S."/>
            <person name="Sturgill D."/>
            <person name="Sutton G."/>
            <person name="Sutton G.G."/>
            <person name="Tao W."/>
            <person name="Teichmann S."/>
            <person name="Tobari Y.N."/>
            <person name="Tomimura Y."/>
            <person name="Tsolas J.M."/>
            <person name="Valente V.L."/>
            <person name="Venter E."/>
            <person name="Venter J.C."/>
            <person name="Vicario S."/>
            <person name="Vieira F.G."/>
            <person name="Vilella A.J."/>
            <person name="Villasante A."/>
            <person name="Walenz B."/>
            <person name="Wang J."/>
            <person name="Wasserman M."/>
            <person name="Watts T."/>
            <person name="Wilson D."/>
            <person name="Wilson R.K."/>
            <person name="Wing R.A."/>
            <person name="Wolfner M.F."/>
            <person name="Wong A."/>
            <person name="Wong G.K."/>
            <person name="Wu C.I."/>
            <person name="Wu G."/>
            <person name="Yamamoto D."/>
            <person name="Yang H.P."/>
            <person name="Yang S.P."/>
            <person name="Yorke J.A."/>
            <person name="Yoshida K."/>
            <person name="Zdobnov E."/>
            <person name="Zhang P."/>
            <person name="Zhang Y."/>
            <person name="Zimin A.V."/>
            <person name="Baldwin J."/>
            <person name="Abdouelleil A."/>
            <person name="Abdulkadir J."/>
            <person name="Abebe A."/>
            <person name="Abera B."/>
            <person name="Abreu J."/>
            <person name="Acer S.C."/>
            <person name="Aftuck L."/>
            <person name="Alexander A."/>
            <person name="An P."/>
            <person name="Anderson E."/>
            <person name="Anderson S."/>
            <person name="Arachi H."/>
            <person name="Azer M."/>
            <person name="Bachantsang P."/>
            <person name="Barry A."/>
            <person name="Bayul T."/>
            <person name="Berlin A."/>
            <person name="Bessette D."/>
            <person name="Bloom T."/>
            <person name="Blye J."/>
            <person name="Boguslavskiy L."/>
            <person name="Bonnet C."/>
            <person name="Boukhgalter B."/>
            <person name="Bourzgui I."/>
            <person name="Brown A."/>
            <person name="Cahill P."/>
            <person name="Channer S."/>
            <person name="Cheshatsang Y."/>
            <person name="Chuda L."/>
            <person name="Citroen M."/>
            <person name="Collymore A."/>
            <person name="Cooke P."/>
            <person name="Costello M."/>
            <person name="D'Aco K."/>
            <person name="Daza R."/>
            <person name="De Haan G."/>
            <person name="DeGray S."/>
            <person name="DeMaso C."/>
            <person name="Dhargay N."/>
            <person name="Dooley K."/>
            <person name="Dooley E."/>
            <person name="Doricent M."/>
            <person name="Dorje P."/>
            <person name="Dorjee K."/>
            <person name="Dupes A."/>
            <person name="Elong R."/>
            <person name="Falk J."/>
            <person name="Farina A."/>
            <person name="Faro S."/>
            <person name="Ferguson D."/>
            <person name="Fisher S."/>
            <person name="Foley C.D."/>
            <person name="Franke A."/>
            <person name="Friedrich D."/>
            <person name="Gadbois L."/>
            <person name="Gearin G."/>
            <person name="Gearin C.R."/>
            <person name="Giannoukos G."/>
            <person name="Goode T."/>
            <person name="Graham J."/>
            <person name="Grandbois E."/>
            <person name="Grewal S."/>
            <person name="Gyaltsen K."/>
            <person name="Hafez N."/>
            <person name="Hagos B."/>
            <person name="Hall J."/>
            <person name="Henson C."/>
            <person name="Hollinger A."/>
            <person name="Honan T."/>
            <person name="Huard M.D."/>
            <person name="Hughes L."/>
            <person name="Hurhula B."/>
            <person name="Husby M.E."/>
            <person name="Kamat A."/>
            <person name="Kanga B."/>
            <person name="Kashin S."/>
            <person name="Khazanovich D."/>
            <person name="Kisner P."/>
            <person name="Lance K."/>
            <person name="Lara M."/>
            <person name="Lee W."/>
            <person name="Lennon N."/>
            <person name="Letendre F."/>
            <person name="LeVine R."/>
            <person name="Lipovsky A."/>
            <person name="Liu X."/>
            <person name="Liu J."/>
            <person name="Liu S."/>
            <person name="Lokyitsang T."/>
            <person name="Lokyitsang Y."/>
            <person name="Lubonja R."/>
            <person name="Lui A."/>
            <person name="MacDonald P."/>
            <person name="Magnisalis V."/>
            <person name="Maru K."/>
            <person name="Matthews C."/>
            <person name="McCusker W."/>
            <person name="McDonough S."/>
            <person name="Mehta T."/>
            <person name="Meldrim J."/>
            <person name="Meneus L."/>
            <person name="Mihai O."/>
            <person name="Mihalev A."/>
            <person name="Mihova T."/>
            <person name="Mittelman R."/>
            <person name="Mlenga V."/>
            <person name="Montmayeur A."/>
            <person name="Mulrain L."/>
            <person name="Navidi A."/>
            <person name="Naylor J."/>
            <person name="Negash T."/>
            <person name="Nguyen T."/>
            <person name="Nguyen N."/>
            <person name="Nicol R."/>
            <person name="Norbu C."/>
            <person name="Norbu N."/>
            <person name="Novod N."/>
            <person name="O'Neill B."/>
            <person name="Osman S."/>
            <person name="Markiewicz E."/>
            <person name="Oyono O.L."/>
            <person name="Patti C."/>
            <person name="Phunkhang P."/>
            <person name="Pierre F."/>
            <person name="Priest M."/>
            <person name="Raghuraman S."/>
            <person name="Rege F."/>
            <person name="Reyes R."/>
            <person name="Rise C."/>
            <person name="Rogov P."/>
            <person name="Ross K."/>
            <person name="Ryan E."/>
            <person name="Settipalli S."/>
            <person name="Shea T."/>
            <person name="Sherpa N."/>
            <person name="Shi L."/>
            <person name="Shih D."/>
            <person name="Sparrow T."/>
            <person name="Spaulding J."/>
            <person name="Stalker J."/>
            <person name="Stange-Thomann N."/>
            <person name="Stavropoulos S."/>
            <person name="Stone C."/>
            <person name="Strader C."/>
            <person name="Tesfaye S."/>
            <person name="Thomson T."/>
            <person name="Thoulutsang Y."/>
            <person name="Thoulutsang D."/>
            <person name="Topham K."/>
            <person name="Topping I."/>
            <person name="Tsamla T."/>
            <person name="Vassiliev H."/>
            <person name="Vo A."/>
            <person name="Wangchuk T."/>
            <person name="Wangdi T."/>
            <person name="Weiand M."/>
            <person name="Wilkinson J."/>
            <person name="Wilson A."/>
            <person name="Yadav S."/>
            <person name="Young G."/>
            <person name="Yu Q."/>
            <person name="Zembek L."/>
            <person name="Zhong D."/>
            <person name="Zimmer A."/>
            <person name="Zwirko Z."/>
            <person name="Jaffe D.B."/>
            <person name="Alvarez P."/>
            <person name="Brockman W."/>
            <person name="Butler J."/>
            <person name="Chin C."/>
            <person name="Gnerre S."/>
            <person name="Grabherr M."/>
            <person name="Kleber M."/>
            <person name="Mauceli E."/>
            <person name="MacCallum I."/>
        </authorList>
    </citation>
    <scope>NUCLEOTIDE SEQUENCE [LARGE SCALE GENOMIC DNA]</scope>
    <source>
        <strain evidence="13">Tucson 15010-1051.87</strain>
    </source>
</reference>
<accession>B4LWI8</accession>
<feature type="chain" id="PRO_5006457507" description="MRH domain-containing protein" evidence="10">
    <location>
        <begin position="35"/>
        <end position="900"/>
    </location>
</feature>
<dbReference type="InterPro" id="IPR000479">
    <property type="entry name" value="CIMR_rpt"/>
</dbReference>
<evidence type="ECO:0000256" key="4">
    <source>
        <dbReference type="ARBA" id="ARBA00022729"/>
    </source>
</evidence>
<dbReference type="GO" id="GO:0005520">
    <property type="term" value="F:insulin-like growth factor binding"/>
    <property type="evidence" value="ECO:0007669"/>
    <property type="project" value="TreeGrafter"/>
</dbReference>
<dbReference type="AlphaFoldDB" id="B4LWI8"/>
<evidence type="ECO:0000256" key="9">
    <source>
        <dbReference type="SAM" id="Phobius"/>
    </source>
</evidence>
<keyword evidence="7" id="KW-1015">Disulfide bond</keyword>
<dbReference type="FunFam" id="2.70.130.10:FF:000026">
    <property type="entry name" value="cation-independent mannose-6-phosphate receptor isoform X2"/>
    <property type="match status" value="1"/>
</dbReference>
<evidence type="ECO:0000313" key="13">
    <source>
        <dbReference type="Proteomes" id="UP000008792"/>
    </source>
</evidence>
<proteinExistence type="predicted"/>
<feature type="region of interest" description="Disordered" evidence="8">
    <location>
        <begin position="775"/>
        <end position="808"/>
    </location>
</feature>
<dbReference type="GO" id="GO:0007041">
    <property type="term" value="P:lysosomal transport"/>
    <property type="evidence" value="ECO:0007669"/>
    <property type="project" value="InterPro"/>
</dbReference>
<keyword evidence="13" id="KW-1185">Reference proteome</keyword>
<evidence type="ECO:0000256" key="2">
    <source>
        <dbReference type="ARBA" id="ARBA00022448"/>
    </source>
</evidence>
<dbReference type="EMBL" id="CH940650">
    <property type="protein sequence ID" value="EDW67653.2"/>
    <property type="molecule type" value="Genomic_DNA"/>
</dbReference>
<keyword evidence="3 9" id="KW-0812">Transmembrane</keyword>
<feature type="domain" description="MRH" evidence="11">
    <location>
        <begin position="482"/>
        <end position="648"/>
    </location>
</feature>
<evidence type="ECO:0000256" key="7">
    <source>
        <dbReference type="ARBA" id="ARBA00023157"/>
    </source>
</evidence>
<keyword evidence="5 9" id="KW-1133">Transmembrane helix</keyword>
<dbReference type="InterPro" id="IPR009011">
    <property type="entry name" value="Man6P_isomerase_rcpt-bd_dom_sf"/>
</dbReference>
<dbReference type="PROSITE" id="PS51914">
    <property type="entry name" value="MRH"/>
    <property type="match status" value="4"/>
</dbReference>
<dbReference type="PANTHER" id="PTHR15071">
    <property type="entry name" value="MANNOSE-6-PHOSPHATE RECEPTOR FAMILY MEMBER"/>
    <property type="match status" value="1"/>
</dbReference>
<feature type="signal peptide" evidence="10">
    <location>
        <begin position="1"/>
        <end position="34"/>
    </location>
</feature>
<dbReference type="PANTHER" id="PTHR15071:SF17">
    <property type="entry name" value="CATION-INDEPENDENT MANNOSE-6-PHOSPHATE RECEPTOR"/>
    <property type="match status" value="1"/>
</dbReference>
<dbReference type="GO" id="GO:0038023">
    <property type="term" value="F:signaling receptor activity"/>
    <property type="evidence" value="ECO:0007669"/>
    <property type="project" value="InterPro"/>
</dbReference>
<dbReference type="FunCoup" id="B4LWI8">
    <property type="interactions" value="230"/>
</dbReference>
<keyword evidence="6 9" id="KW-0472">Membrane</keyword>
<dbReference type="OrthoDB" id="4504960at2759"/>
<sequence length="900" mass="98013">MVVAMSNIRKTGICGAISTPMLVILLAFACSVSAGDDANQLDFSTRDCTLTEPVYGYKFDFSGLHSDLAHVVRSFSNDSFEFNICSNLTHSCNNESNVAACLKKQGKEYVLGRQHELHYHNGKMYLDYLSGAKCENGTNDNDNYQLHVLLSCDYTLDANPLHITAYAEDSCSFYITYETPLACLSIPDGLQSNTCSVSYTNTGDTFDLMSLSDVNYRTSDRQGGFFIINVCKPVLYGENAMCPAGSSICLYSPKVSDLKKRFINFGNVQSKPVIKDGQPLLRHESSTPCAGNSSVNYTSIVNFYCDRSVMNAHPEFMGSSQDGCTYQFSFSTPLACKNIKPCTAVAAGNELLDLSPLSSLAPHKLTKDGKIYNVAVCASAGTPCMANGGACYEENGATYGLGNFNSHLRFNQSGSPYLLYEDGVNCGNGSLRWSTKIEFVCANNATKDNGTSANIDAVQIIEDSNCQLLIQYKTQHACQQQIRCKVKVYVEHSEDGTGGGGEELVDLTPLINANENYEARVELPAKQQQQLPKNTKFFLNVCRPLVPKYQLGCAGGSGACMAKMSAAGAPEEEQSLGFPLVSMSPINRTNAELLYVKGDPCPNDKAMQLSTRIHFRCNMRAGRGQPVLTFIDDCNYHFDWDTSVICPSHDCSFSADTCEIVQDELNMRYNVRNASFTKGGKIEIDYNKSKLELNICGLDRKANTDYPQDLVNLFFTHDLPGCGKEGKMNVQMRLICSNQTESSSSITNDTQCSLLYVQRTPSICSFLGLSVPPQDAGDHTTTTTTPPSTTTSTSTTSTPATATGKPAEAATTAATFPIVAAVSSPTASVGSILGIILSVTFFVACVGMFAFSPARRQRVRRLFRRSGSAVRYSRVQSNEEANLLLEPNGEFTESDDDMLL</sequence>
<dbReference type="Proteomes" id="UP000008792">
    <property type="component" value="Unassembled WGS sequence"/>
</dbReference>
<dbReference type="GO" id="GO:0005770">
    <property type="term" value="C:late endosome"/>
    <property type="evidence" value="ECO:0007669"/>
    <property type="project" value="TreeGrafter"/>
</dbReference>
<comment type="subcellular location">
    <subcellularLocation>
        <location evidence="1">Endomembrane system</location>
    </subcellularLocation>
</comment>
<evidence type="ECO:0000256" key="6">
    <source>
        <dbReference type="ARBA" id="ARBA00023136"/>
    </source>
</evidence>
<gene>
    <name evidence="12" type="primary">Dvir\GJ22959</name>
    <name evidence="12" type="ORF">Dvir_GJ22959</name>
</gene>
<dbReference type="GO" id="GO:0005802">
    <property type="term" value="C:trans-Golgi network"/>
    <property type="evidence" value="ECO:0007669"/>
    <property type="project" value="TreeGrafter"/>
</dbReference>
<dbReference type="KEGG" id="dvi:6631109"/>
<keyword evidence="2" id="KW-0813">Transport</keyword>
<dbReference type="eggNOG" id="KOG4504">
    <property type="taxonomic scope" value="Eukaryota"/>
</dbReference>
<dbReference type="GO" id="GO:0005537">
    <property type="term" value="F:D-mannose binding"/>
    <property type="evidence" value="ECO:0007669"/>
    <property type="project" value="InterPro"/>
</dbReference>
<dbReference type="GO" id="GO:0005886">
    <property type="term" value="C:plasma membrane"/>
    <property type="evidence" value="ECO:0007669"/>
    <property type="project" value="TreeGrafter"/>
</dbReference>
<protein>
    <recommendedName>
        <fullName evidence="11">MRH domain-containing protein</fullName>
    </recommendedName>
</protein>
<evidence type="ECO:0000256" key="1">
    <source>
        <dbReference type="ARBA" id="ARBA00004308"/>
    </source>
</evidence>
<feature type="transmembrane region" description="Helical" evidence="9">
    <location>
        <begin position="832"/>
        <end position="851"/>
    </location>
</feature>
<dbReference type="Pfam" id="PF00878">
    <property type="entry name" value="CIMR"/>
    <property type="match status" value="5"/>
</dbReference>
<dbReference type="SMART" id="SM01404">
    <property type="entry name" value="CIMR"/>
    <property type="match status" value="5"/>
</dbReference>
<evidence type="ECO:0000256" key="5">
    <source>
        <dbReference type="ARBA" id="ARBA00022989"/>
    </source>
</evidence>
<dbReference type="InParanoid" id="B4LWI8"/>
<feature type="domain" description="MRH" evidence="11">
    <location>
        <begin position="340"/>
        <end position="480"/>
    </location>
</feature>
<keyword evidence="4 10" id="KW-0732">Signal</keyword>
<dbReference type="SUPFAM" id="SSF50911">
    <property type="entry name" value="Mannose 6-phosphate receptor domain"/>
    <property type="match status" value="4"/>
</dbReference>
<dbReference type="Gene3D" id="2.70.130.10">
    <property type="entry name" value="Mannose-6-phosphate receptor binding domain"/>
    <property type="match status" value="4"/>
</dbReference>
<evidence type="ECO:0000256" key="8">
    <source>
        <dbReference type="SAM" id="MobiDB-lite"/>
    </source>
</evidence>
<feature type="domain" description="MRH" evidence="11">
    <location>
        <begin position="193"/>
        <end position="338"/>
    </location>
</feature>
<feature type="domain" description="MRH" evidence="11">
    <location>
        <begin position="46"/>
        <end position="185"/>
    </location>
</feature>
<evidence type="ECO:0000313" key="12">
    <source>
        <dbReference type="EMBL" id="EDW67653.2"/>
    </source>
</evidence>
<evidence type="ECO:0000256" key="3">
    <source>
        <dbReference type="ARBA" id="ARBA00022692"/>
    </source>
</evidence>
<organism evidence="12 13">
    <name type="scientific">Drosophila virilis</name>
    <name type="common">Fruit fly</name>
    <dbReference type="NCBI Taxonomy" id="7244"/>
    <lineage>
        <taxon>Eukaryota</taxon>
        <taxon>Metazoa</taxon>
        <taxon>Ecdysozoa</taxon>
        <taxon>Arthropoda</taxon>
        <taxon>Hexapoda</taxon>
        <taxon>Insecta</taxon>
        <taxon>Pterygota</taxon>
        <taxon>Neoptera</taxon>
        <taxon>Endopterygota</taxon>
        <taxon>Diptera</taxon>
        <taxon>Brachycera</taxon>
        <taxon>Muscomorpha</taxon>
        <taxon>Ephydroidea</taxon>
        <taxon>Drosophilidae</taxon>
        <taxon>Drosophila</taxon>
    </lineage>
</organism>
<feature type="compositionally biased region" description="Low complexity" evidence="8">
    <location>
        <begin position="780"/>
        <end position="808"/>
    </location>
</feature>